<dbReference type="Pfam" id="PF06082">
    <property type="entry name" value="YjbH"/>
    <property type="match status" value="1"/>
</dbReference>
<dbReference type="Proteomes" id="UP000245880">
    <property type="component" value="Unassembled WGS sequence"/>
</dbReference>
<evidence type="ECO:0000313" key="1">
    <source>
        <dbReference type="EMBL" id="PWJ55977.1"/>
    </source>
</evidence>
<protein>
    <submittedName>
        <fullName evidence="1">Exopolysaccharide biosynthesis protein YbjH</fullName>
    </submittedName>
</protein>
<proteinExistence type="predicted"/>
<name>A0A316B0E7_9BACT</name>
<organism evidence="1 2">
    <name type="scientific">Dyadobacter jejuensis</name>
    <dbReference type="NCBI Taxonomy" id="1082580"/>
    <lineage>
        <taxon>Bacteria</taxon>
        <taxon>Pseudomonadati</taxon>
        <taxon>Bacteroidota</taxon>
        <taxon>Cytophagia</taxon>
        <taxon>Cytophagales</taxon>
        <taxon>Spirosomataceae</taxon>
        <taxon>Dyadobacter</taxon>
    </lineage>
</organism>
<accession>A0A316B0E7</accession>
<gene>
    <name evidence="1" type="ORF">CLV98_11272</name>
</gene>
<dbReference type="InterPro" id="IPR010344">
    <property type="entry name" value="YbjH"/>
</dbReference>
<dbReference type="OrthoDB" id="947745at2"/>
<comment type="caution">
    <text evidence="1">The sequence shown here is derived from an EMBL/GenBank/DDBJ whole genome shotgun (WGS) entry which is preliminary data.</text>
</comment>
<keyword evidence="2" id="KW-1185">Reference proteome</keyword>
<sequence length="290" mass="33031">MKAATTKEVEIKQNRTIFKRKGGLVLSFLLLFCMGAVQAQVNLSGKPGLIFTPNAVAVEDGQFSFGYNYNPIRYGLRRRGTNPEQILFANVTFLKRFEVNVNFLQLRSTDTHQVREALGDRQLDLRYLILKEKPKRPSLALVLTTPFTIDGAMLTHALVATKNWTIQKDLKLEVSAGYGSPYYLWRDESNLKNSSILSNFAWQKKSEDRYKNHYLQGPFGGAILHYKSVGGLMAEFDSQHINMGAYVKLWDRWTIQGALLNFDQVSFGTSFALSLLKPSKRLKLQSHERE</sequence>
<evidence type="ECO:0000313" key="2">
    <source>
        <dbReference type="Proteomes" id="UP000245880"/>
    </source>
</evidence>
<dbReference type="AlphaFoldDB" id="A0A316B0E7"/>
<dbReference type="EMBL" id="QGDT01000012">
    <property type="protein sequence ID" value="PWJ55977.1"/>
    <property type="molecule type" value="Genomic_DNA"/>
</dbReference>
<reference evidence="1 2" key="1">
    <citation type="submission" date="2018-03" db="EMBL/GenBank/DDBJ databases">
        <title>Genomic Encyclopedia of Archaeal and Bacterial Type Strains, Phase II (KMG-II): from individual species to whole genera.</title>
        <authorList>
            <person name="Goeker M."/>
        </authorList>
    </citation>
    <scope>NUCLEOTIDE SEQUENCE [LARGE SCALE GENOMIC DNA]</scope>
    <source>
        <strain evidence="1 2">DSM 100346</strain>
    </source>
</reference>
<dbReference type="RefSeq" id="WP_109676833.1">
    <property type="nucleotide sequence ID" value="NZ_QGDT01000012.1"/>
</dbReference>